<keyword evidence="11" id="KW-1185">Reference proteome</keyword>
<dbReference type="SMART" id="SM00320">
    <property type="entry name" value="WD40"/>
    <property type="match status" value="6"/>
</dbReference>
<dbReference type="InterPro" id="IPR036322">
    <property type="entry name" value="WD40_repeat_dom_sf"/>
</dbReference>
<dbReference type="InterPro" id="IPR015943">
    <property type="entry name" value="WD40/YVTN_repeat-like_dom_sf"/>
</dbReference>
<keyword evidence="7" id="KW-0539">Nucleus</keyword>
<dbReference type="OrthoDB" id="10257301at2759"/>
<dbReference type="GO" id="GO:0000386">
    <property type="term" value="F:second spliceosomal transesterification activity"/>
    <property type="evidence" value="ECO:0007669"/>
    <property type="project" value="EnsemblFungi"/>
</dbReference>
<dbReference type="EMBL" id="KV454477">
    <property type="protein sequence ID" value="ODV62257.1"/>
    <property type="molecule type" value="Genomic_DNA"/>
</dbReference>
<feature type="repeat" description="WD" evidence="9">
    <location>
        <begin position="327"/>
        <end position="359"/>
    </location>
</feature>
<dbReference type="SUPFAM" id="SSF50978">
    <property type="entry name" value="WD40 repeat-like"/>
    <property type="match status" value="1"/>
</dbReference>
<dbReference type="AlphaFoldDB" id="A0A1D2VL33"/>
<evidence type="ECO:0000256" key="4">
    <source>
        <dbReference type="ARBA" id="ARBA00022728"/>
    </source>
</evidence>
<dbReference type="InParanoid" id="A0A1D2VL33"/>
<dbReference type="RefSeq" id="XP_020048564.1">
    <property type="nucleotide sequence ID" value="XM_020188918.1"/>
</dbReference>
<evidence type="ECO:0000256" key="3">
    <source>
        <dbReference type="ARBA" id="ARBA00022664"/>
    </source>
</evidence>
<evidence type="ECO:0000256" key="5">
    <source>
        <dbReference type="ARBA" id="ARBA00022737"/>
    </source>
</evidence>
<evidence type="ECO:0000256" key="7">
    <source>
        <dbReference type="ARBA" id="ARBA00023242"/>
    </source>
</evidence>
<keyword evidence="2 9" id="KW-0853">WD repeat</keyword>
<dbReference type="GO" id="GO:0034399">
    <property type="term" value="C:nuclear periphery"/>
    <property type="evidence" value="ECO:0007669"/>
    <property type="project" value="EnsemblFungi"/>
</dbReference>
<dbReference type="InterPro" id="IPR001680">
    <property type="entry name" value="WD40_rpt"/>
</dbReference>
<feature type="repeat" description="WD" evidence="9">
    <location>
        <begin position="461"/>
        <end position="494"/>
    </location>
</feature>
<protein>
    <recommendedName>
        <fullName evidence="8">Pre-mRNA-processing factor 17</fullName>
    </recommendedName>
</protein>
<evidence type="ECO:0000256" key="1">
    <source>
        <dbReference type="ARBA" id="ARBA00004123"/>
    </source>
</evidence>
<evidence type="ECO:0000256" key="8">
    <source>
        <dbReference type="ARBA" id="ARBA00068146"/>
    </source>
</evidence>
<name>A0A1D2VL33_9ASCO</name>
<reference evidence="11" key="1">
    <citation type="submission" date="2016-05" db="EMBL/GenBank/DDBJ databases">
        <title>Comparative genomics of biotechnologically important yeasts.</title>
        <authorList>
            <consortium name="DOE Joint Genome Institute"/>
            <person name="Riley R."/>
            <person name="Haridas S."/>
            <person name="Wolfe K.H."/>
            <person name="Lopes M.R."/>
            <person name="Hittinger C.T."/>
            <person name="Goker M."/>
            <person name="Salamov A."/>
            <person name="Wisecaver J."/>
            <person name="Long T.M."/>
            <person name="Aerts A.L."/>
            <person name="Barry K."/>
            <person name="Choi C."/>
            <person name="Clum A."/>
            <person name="Coughlan A.Y."/>
            <person name="Deshpande S."/>
            <person name="Douglass A.P."/>
            <person name="Hanson S.J."/>
            <person name="Klenk H.-P."/>
            <person name="Labutti K."/>
            <person name="Lapidus A."/>
            <person name="Lindquist E."/>
            <person name="Lipzen A."/>
            <person name="Meier-Kolthoff J.P."/>
            <person name="Ohm R.A."/>
            <person name="Otillar R.P."/>
            <person name="Pangilinan J."/>
            <person name="Peng Y."/>
            <person name="Rokas A."/>
            <person name="Rosa C.A."/>
            <person name="Scheuner C."/>
            <person name="Sibirny A.A."/>
            <person name="Slot J.C."/>
            <person name="Stielow J.B."/>
            <person name="Sun H."/>
            <person name="Kurtzman C.P."/>
            <person name="Blackwell M."/>
            <person name="Grigoriev I.V."/>
            <person name="Jeffries T.W."/>
        </authorList>
    </citation>
    <scope>NUCLEOTIDE SEQUENCE [LARGE SCALE GENOMIC DNA]</scope>
    <source>
        <strain evidence="11">DSM 1968</strain>
    </source>
</reference>
<evidence type="ECO:0000256" key="6">
    <source>
        <dbReference type="ARBA" id="ARBA00023187"/>
    </source>
</evidence>
<evidence type="ECO:0000313" key="10">
    <source>
        <dbReference type="EMBL" id="ODV62257.1"/>
    </source>
</evidence>
<dbReference type="PANTHER" id="PTHR43979:SF1">
    <property type="entry name" value="PRE-MRNA-PROCESSING FACTOR 17"/>
    <property type="match status" value="1"/>
</dbReference>
<dbReference type="GO" id="GO:0000350">
    <property type="term" value="P:generation of catalytic spliceosome for second transesterification step"/>
    <property type="evidence" value="ECO:0007669"/>
    <property type="project" value="EnsemblFungi"/>
</dbReference>
<dbReference type="STRING" id="1344418.A0A1D2VL33"/>
<dbReference type="PROSITE" id="PS50294">
    <property type="entry name" value="WD_REPEATS_REGION"/>
    <property type="match status" value="3"/>
</dbReference>
<sequence>MSRLVAGYSSSSEKTLTGVVETQDYDDSTFNYQSRTFSNLGFARDVNNNTVGSVGGFSNLKSAKLTKNKRRKKGSFSNALSDYQGPWAKYSSEEEMGLLSASDGGDGADTDDEHLKRKQLRNDSSEPKLPLSTKFYGKTQFDYQGRTYMHIPKDLSINLQKDPGSQECFVPKKQLSKYNGHYKGLTCLKLFPYSGHLVLSGGNDNKILLWDFYHNKNLLRGYFNHTKSIKSLSFNGDNNVYSIDDNFSSGERGTKFLSCGFDKIVNVWDTEYGKTLKTFKVDSIPNCGRFIPSSVSSNELLIGLNNNNIEHYDLRIPENEKNLVQTYDHHLGPINSITFLDSNQKFLTTSDDKSMRVWDFGINIPIKFISDPTQYSMPRVSIHPQGKYFATQSMDNFVYVYQAHGKYRLNKKKIFKGHSSSGFAIDMDFSPDGKIILSGDNEGRCFFWDWKTCKIVKRITVDSSKRAITNVAFHPQEKSKVIMGGQSGEIYVWE</sequence>
<proteinExistence type="predicted"/>
<gene>
    <name evidence="10" type="ORF">ASCRUDRAFT_12328</name>
</gene>
<keyword evidence="5" id="KW-0677">Repeat</keyword>
<dbReference type="GO" id="GO:0003729">
    <property type="term" value="F:mRNA binding"/>
    <property type="evidence" value="ECO:0007669"/>
    <property type="project" value="TreeGrafter"/>
</dbReference>
<dbReference type="GO" id="GO:0000389">
    <property type="term" value="P:mRNA 3'-splice site recognition"/>
    <property type="evidence" value="ECO:0007669"/>
    <property type="project" value="EnsemblFungi"/>
</dbReference>
<dbReference type="GO" id="GO:0071014">
    <property type="term" value="C:post-mRNA release spliceosomal complex"/>
    <property type="evidence" value="ECO:0007669"/>
    <property type="project" value="EnsemblFungi"/>
</dbReference>
<dbReference type="FunFam" id="2.130.10.10:FF:000034">
    <property type="entry name" value="Pre-mRNA-processing factor 17, putative"/>
    <property type="match status" value="1"/>
</dbReference>
<evidence type="ECO:0000313" key="11">
    <source>
        <dbReference type="Proteomes" id="UP000095038"/>
    </source>
</evidence>
<comment type="subcellular location">
    <subcellularLocation>
        <location evidence="1">Nucleus</location>
    </subcellularLocation>
</comment>
<dbReference type="GO" id="GO:0045292">
    <property type="term" value="P:mRNA cis splicing, via spliceosome"/>
    <property type="evidence" value="ECO:0007669"/>
    <property type="project" value="EnsemblFungi"/>
</dbReference>
<keyword evidence="6" id="KW-0508">mRNA splicing</keyword>
<evidence type="ECO:0000256" key="9">
    <source>
        <dbReference type="PROSITE-ProRule" id="PRU00221"/>
    </source>
</evidence>
<dbReference type="FunCoup" id="A0A1D2VL33">
    <property type="interactions" value="871"/>
</dbReference>
<dbReference type="PANTHER" id="PTHR43979">
    <property type="entry name" value="PRE-MRNA-PROCESSING FACTOR 17"/>
    <property type="match status" value="1"/>
</dbReference>
<feature type="repeat" description="WD" evidence="9">
    <location>
        <begin position="178"/>
        <end position="220"/>
    </location>
</feature>
<dbReference type="Gene3D" id="2.130.10.10">
    <property type="entry name" value="YVTN repeat-like/Quinoprotein amine dehydrogenase"/>
    <property type="match status" value="1"/>
</dbReference>
<dbReference type="GO" id="GO:0000974">
    <property type="term" value="C:Prp19 complex"/>
    <property type="evidence" value="ECO:0007669"/>
    <property type="project" value="EnsemblFungi"/>
</dbReference>
<evidence type="ECO:0000256" key="2">
    <source>
        <dbReference type="ARBA" id="ARBA00022574"/>
    </source>
</evidence>
<keyword evidence="3" id="KW-0507">mRNA processing</keyword>
<accession>A0A1D2VL33</accession>
<dbReference type="GO" id="GO:0071013">
    <property type="term" value="C:catalytic step 2 spliceosome"/>
    <property type="evidence" value="ECO:0007669"/>
    <property type="project" value="InterPro"/>
</dbReference>
<dbReference type="GO" id="GO:0000348">
    <property type="term" value="P:mRNA branch site recognition"/>
    <property type="evidence" value="ECO:0007669"/>
    <property type="project" value="EnsemblFungi"/>
</dbReference>
<dbReference type="Proteomes" id="UP000095038">
    <property type="component" value="Unassembled WGS sequence"/>
</dbReference>
<keyword evidence="4" id="KW-0747">Spliceosome</keyword>
<dbReference type="Pfam" id="PF00400">
    <property type="entry name" value="WD40"/>
    <property type="match status" value="4"/>
</dbReference>
<dbReference type="PROSITE" id="PS50082">
    <property type="entry name" value="WD_REPEATS_2"/>
    <property type="match status" value="3"/>
</dbReference>
<organism evidence="10 11">
    <name type="scientific">Ascoidea rubescens DSM 1968</name>
    <dbReference type="NCBI Taxonomy" id="1344418"/>
    <lineage>
        <taxon>Eukaryota</taxon>
        <taxon>Fungi</taxon>
        <taxon>Dikarya</taxon>
        <taxon>Ascomycota</taxon>
        <taxon>Saccharomycotina</taxon>
        <taxon>Saccharomycetes</taxon>
        <taxon>Ascoideaceae</taxon>
        <taxon>Ascoidea</taxon>
    </lineage>
</organism>
<dbReference type="GeneID" id="30962554"/>
<dbReference type="InterPro" id="IPR032847">
    <property type="entry name" value="PRPF17"/>
</dbReference>